<accession>A0A9P7YIZ6</accession>
<evidence type="ECO:0000313" key="3">
    <source>
        <dbReference type="Proteomes" id="UP000824998"/>
    </source>
</evidence>
<comment type="caution">
    <text evidence="2">The sequence shown here is derived from an EMBL/GenBank/DDBJ whole genome shotgun (WGS) entry which is preliminary data.</text>
</comment>
<evidence type="ECO:0000259" key="1">
    <source>
        <dbReference type="Pfam" id="PF20150"/>
    </source>
</evidence>
<dbReference type="PANTHER" id="PTHR35910">
    <property type="entry name" value="2EXR DOMAIN-CONTAINING PROTEIN"/>
    <property type="match status" value="1"/>
</dbReference>
<dbReference type="EMBL" id="MU251462">
    <property type="protein sequence ID" value="KAG9234471.1"/>
    <property type="molecule type" value="Genomic_DNA"/>
</dbReference>
<dbReference type="PANTHER" id="PTHR35910:SF6">
    <property type="entry name" value="2EXR DOMAIN-CONTAINING PROTEIN"/>
    <property type="match status" value="1"/>
</dbReference>
<keyword evidence="3" id="KW-1185">Reference proteome</keyword>
<gene>
    <name evidence="2" type="ORF">BJ875DRAFT_348787</name>
</gene>
<evidence type="ECO:0000313" key="2">
    <source>
        <dbReference type="EMBL" id="KAG9234471.1"/>
    </source>
</evidence>
<feature type="domain" description="2EXR" evidence="1">
    <location>
        <begin position="12"/>
        <end position="78"/>
    </location>
</feature>
<organism evidence="2 3">
    <name type="scientific">Amylocarpus encephaloides</name>
    <dbReference type="NCBI Taxonomy" id="45428"/>
    <lineage>
        <taxon>Eukaryota</taxon>
        <taxon>Fungi</taxon>
        <taxon>Dikarya</taxon>
        <taxon>Ascomycota</taxon>
        <taxon>Pezizomycotina</taxon>
        <taxon>Leotiomycetes</taxon>
        <taxon>Helotiales</taxon>
        <taxon>Helotiales incertae sedis</taxon>
        <taxon>Amylocarpus</taxon>
    </lineage>
</organism>
<dbReference type="OrthoDB" id="3557569at2759"/>
<protein>
    <recommendedName>
        <fullName evidence="1">2EXR domain-containing protein</fullName>
    </recommendedName>
</protein>
<proteinExistence type="predicted"/>
<dbReference type="AlphaFoldDB" id="A0A9P7YIZ6"/>
<dbReference type="InterPro" id="IPR045518">
    <property type="entry name" value="2EXR"/>
</dbReference>
<feature type="non-terminal residue" evidence="2">
    <location>
        <position position="1"/>
    </location>
</feature>
<dbReference type="Pfam" id="PF20150">
    <property type="entry name" value="2EXR"/>
    <property type="match status" value="1"/>
</dbReference>
<reference evidence="2" key="1">
    <citation type="journal article" date="2021" name="IMA Fungus">
        <title>Genomic characterization of three marine fungi, including Emericellopsis atlantica sp. nov. with signatures of a generalist lifestyle and marine biomass degradation.</title>
        <authorList>
            <person name="Hagestad O.C."/>
            <person name="Hou L."/>
            <person name="Andersen J.H."/>
            <person name="Hansen E.H."/>
            <person name="Altermark B."/>
            <person name="Li C."/>
            <person name="Kuhnert E."/>
            <person name="Cox R.J."/>
            <person name="Crous P.W."/>
            <person name="Spatafora J.W."/>
            <person name="Lail K."/>
            <person name="Amirebrahimi M."/>
            <person name="Lipzen A."/>
            <person name="Pangilinan J."/>
            <person name="Andreopoulos W."/>
            <person name="Hayes R.D."/>
            <person name="Ng V."/>
            <person name="Grigoriev I.V."/>
            <person name="Jackson S.A."/>
            <person name="Sutton T.D.S."/>
            <person name="Dobson A.D.W."/>
            <person name="Rama T."/>
        </authorList>
    </citation>
    <scope>NUCLEOTIDE SEQUENCE</scope>
    <source>
        <strain evidence="2">TRa018bII</strain>
    </source>
</reference>
<dbReference type="Proteomes" id="UP000824998">
    <property type="component" value="Unassembled WGS sequence"/>
</dbReference>
<name>A0A9P7YIZ6_9HELO</name>
<sequence length="138" mass="16221">DPKGKRTIIRRFPQFSRLPIELRLMIWVFAAWAPRLVKASWRSNFNVSVYKFMSGAVPGVLHVNLESRNTALKIFTQVPKFISFTGVEYKYKVDIMIYLNKLDTIYFLNRPPSFQFLGALRAIKRYFQLDHLAIPVEH</sequence>
<feature type="non-terminal residue" evidence="2">
    <location>
        <position position="138"/>
    </location>
</feature>